<keyword evidence="2" id="KW-1185">Reference proteome</keyword>
<name>A0ABR6VV52_9BACT</name>
<comment type="caution">
    <text evidence="1">The sequence shown here is derived from an EMBL/GenBank/DDBJ whole genome shotgun (WGS) entry which is preliminary data.</text>
</comment>
<dbReference type="RefSeq" id="WP_186639498.1">
    <property type="nucleotide sequence ID" value="NZ_JACOAF010000034.1"/>
</dbReference>
<evidence type="ECO:0000313" key="2">
    <source>
        <dbReference type="Proteomes" id="UP000659698"/>
    </source>
</evidence>
<dbReference type="SUPFAM" id="SSF52091">
    <property type="entry name" value="SpoIIaa-like"/>
    <property type="match status" value="1"/>
</dbReference>
<gene>
    <name evidence="1" type="ORF">H7U12_15165</name>
</gene>
<dbReference type="InterPro" id="IPR036513">
    <property type="entry name" value="STAS_dom_sf"/>
</dbReference>
<evidence type="ECO:0008006" key="3">
    <source>
        <dbReference type="Google" id="ProtNLM"/>
    </source>
</evidence>
<reference evidence="1 2" key="1">
    <citation type="journal article" date="2019" name="Int. J. Syst. Evol. Microbiol.">
        <title>Rufibacter sediminis sp. nov., isolated from freshwater lake sediment.</title>
        <authorList>
            <person name="Qu J.H."/>
            <person name="Zhang L.J."/>
            <person name="Fu Y.H."/>
            <person name="Li H.F."/>
        </authorList>
    </citation>
    <scope>NUCLEOTIDE SEQUENCE [LARGE SCALE GENOMIC DNA]</scope>
    <source>
        <strain evidence="1 2">H-1</strain>
    </source>
</reference>
<protein>
    <recommendedName>
        <fullName evidence="3">STAS domain-containing protein</fullName>
    </recommendedName>
</protein>
<sequence>MQKISTEQIGEKIIILLQGDLDAADQRLNRLFVNPSPADQELGLWIDCSSLECIKTFGVCHFISQLLVLKSMGANIRLLRVGKQHNACCVCCRCIRFSP</sequence>
<organism evidence="1 2">
    <name type="scientific">Rufibacter sediminis</name>
    <dbReference type="NCBI Taxonomy" id="2762756"/>
    <lineage>
        <taxon>Bacteria</taxon>
        <taxon>Pseudomonadati</taxon>
        <taxon>Bacteroidota</taxon>
        <taxon>Cytophagia</taxon>
        <taxon>Cytophagales</taxon>
        <taxon>Hymenobacteraceae</taxon>
        <taxon>Rufibacter</taxon>
    </lineage>
</organism>
<evidence type="ECO:0000313" key="1">
    <source>
        <dbReference type="EMBL" id="MBC3541033.1"/>
    </source>
</evidence>
<proteinExistence type="predicted"/>
<accession>A0ABR6VV52</accession>
<dbReference type="EMBL" id="JACOAF010000034">
    <property type="protein sequence ID" value="MBC3541033.1"/>
    <property type="molecule type" value="Genomic_DNA"/>
</dbReference>
<dbReference type="Proteomes" id="UP000659698">
    <property type="component" value="Unassembled WGS sequence"/>
</dbReference>